<organism evidence="1 2">
    <name type="scientific">Asticcacaulis currens</name>
    <dbReference type="NCBI Taxonomy" id="2984210"/>
    <lineage>
        <taxon>Bacteria</taxon>
        <taxon>Pseudomonadati</taxon>
        <taxon>Pseudomonadota</taxon>
        <taxon>Alphaproteobacteria</taxon>
        <taxon>Caulobacterales</taxon>
        <taxon>Caulobacteraceae</taxon>
        <taxon>Asticcacaulis</taxon>
    </lineage>
</organism>
<gene>
    <name evidence="1" type="ORF">PQU94_07680</name>
</gene>
<name>A0ABT5ID95_9CAUL</name>
<keyword evidence="2" id="KW-1185">Reference proteome</keyword>
<proteinExistence type="predicted"/>
<reference evidence="1 2" key="1">
    <citation type="submission" date="2023-01" db="EMBL/GenBank/DDBJ databases">
        <title>Novel species of the genus Asticcacaulis isolated from rivers.</title>
        <authorList>
            <person name="Lu H."/>
        </authorList>
    </citation>
    <scope>NUCLEOTIDE SEQUENCE [LARGE SCALE GENOMIC DNA]</scope>
    <source>
        <strain evidence="1 2">DXS10W</strain>
    </source>
</reference>
<dbReference type="Proteomes" id="UP001216595">
    <property type="component" value="Unassembled WGS sequence"/>
</dbReference>
<evidence type="ECO:0000313" key="2">
    <source>
        <dbReference type="Proteomes" id="UP001216595"/>
    </source>
</evidence>
<dbReference type="Pfam" id="PF20043">
    <property type="entry name" value="DUF6445"/>
    <property type="match status" value="1"/>
</dbReference>
<dbReference type="EMBL" id="JAQQKW010000004">
    <property type="protein sequence ID" value="MDC7694161.1"/>
    <property type="molecule type" value="Genomic_DNA"/>
</dbReference>
<dbReference type="RefSeq" id="WP_272740883.1">
    <property type="nucleotide sequence ID" value="NZ_JAQQKW010000004.1"/>
</dbReference>
<sequence length="250" mass="27720">MINETDYDLNFAARPKATLMGSEKEPLIVIDEAFLHPERLVQYATTEARFGPGGVAYPGVRAAVPQALNVALFYALQPLAQHVFGVSDDDEMSMTTSFAMVSYPPEKLMLAQALPHYDSTPDKNLAVVVYLCDSSWGGTRFYRHRSTGFERISTDRAESYNRRLADELRMTPAISGYPDAAHPLFDVVQEVEARFNRLVLYRSRALHSGIIVPTKIHSEDPAAGRLTLTAFMEAATPAHPPGDHVKDLPK</sequence>
<accession>A0ABT5ID95</accession>
<evidence type="ECO:0000313" key="1">
    <source>
        <dbReference type="EMBL" id="MDC7694161.1"/>
    </source>
</evidence>
<dbReference type="InterPro" id="IPR045617">
    <property type="entry name" value="DUF6445"/>
</dbReference>
<dbReference type="Gene3D" id="2.60.120.620">
    <property type="entry name" value="q2cbj1_9rhob like domain"/>
    <property type="match status" value="1"/>
</dbReference>
<comment type="caution">
    <text evidence="1">The sequence shown here is derived from an EMBL/GenBank/DDBJ whole genome shotgun (WGS) entry which is preliminary data.</text>
</comment>
<protein>
    <submittedName>
        <fullName evidence="1">DUF6445 family protein</fullName>
    </submittedName>
</protein>